<evidence type="ECO:0000313" key="2">
    <source>
        <dbReference type="Proteomes" id="UP000028990"/>
    </source>
</evidence>
<dbReference type="Proteomes" id="UP000028990">
    <property type="component" value="Unassembled WGS sequence"/>
</dbReference>
<reference evidence="1 2" key="1">
    <citation type="submission" date="2013-11" db="EMBL/GenBank/DDBJ databases">
        <title>The Damaraland mole rat (Fukomys damarensis) genome and evolution of African mole rats.</title>
        <authorList>
            <person name="Gladyshev V.N."/>
            <person name="Fang X."/>
        </authorList>
    </citation>
    <scope>NUCLEOTIDE SEQUENCE [LARGE SCALE GENOMIC DNA]</scope>
    <source>
        <tissue evidence="1">Liver</tissue>
    </source>
</reference>
<evidence type="ECO:0000313" key="1">
    <source>
        <dbReference type="EMBL" id="KFO20139.1"/>
    </source>
</evidence>
<proteinExistence type="predicted"/>
<name>A0A091CMM7_FUKDA</name>
<protein>
    <submittedName>
        <fullName evidence="1">Uncharacterized protein</fullName>
    </submittedName>
</protein>
<keyword evidence="2" id="KW-1185">Reference proteome</keyword>
<dbReference type="EMBL" id="KN124851">
    <property type="protein sequence ID" value="KFO20139.1"/>
    <property type="molecule type" value="Genomic_DNA"/>
</dbReference>
<dbReference type="AlphaFoldDB" id="A0A091CMM7"/>
<sequence>MLEVSEEEHHRLPVGPVLLLPAILGVPPTQWWNYGKERREELRSEGRVSDRHEDLLWGLLQRTVVVTARSQQ</sequence>
<accession>A0A091CMM7</accession>
<organism evidence="1 2">
    <name type="scientific">Fukomys damarensis</name>
    <name type="common">Damaraland mole rat</name>
    <name type="synonym">Cryptomys damarensis</name>
    <dbReference type="NCBI Taxonomy" id="885580"/>
    <lineage>
        <taxon>Eukaryota</taxon>
        <taxon>Metazoa</taxon>
        <taxon>Chordata</taxon>
        <taxon>Craniata</taxon>
        <taxon>Vertebrata</taxon>
        <taxon>Euteleostomi</taxon>
        <taxon>Mammalia</taxon>
        <taxon>Eutheria</taxon>
        <taxon>Euarchontoglires</taxon>
        <taxon>Glires</taxon>
        <taxon>Rodentia</taxon>
        <taxon>Hystricomorpha</taxon>
        <taxon>Bathyergidae</taxon>
        <taxon>Fukomys</taxon>
    </lineage>
</organism>
<gene>
    <name evidence="1" type="ORF">H920_18425</name>
</gene>